<reference evidence="1" key="1">
    <citation type="submission" date="2019-12" db="EMBL/GenBank/DDBJ databases">
        <title>An insight into the sialome of adult female Ixodes ricinus ticks feeding for 6 days.</title>
        <authorList>
            <person name="Perner J."/>
            <person name="Ribeiro J.M.C."/>
        </authorList>
    </citation>
    <scope>NUCLEOTIDE SEQUENCE</scope>
    <source>
        <strain evidence="1">Semi-engorged</strain>
        <tissue evidence="1">Salivary glands</tissue>
    </source>
</reference>
<organism evidence="1">
    <name type="scientific">Ixodes ricinus</name>
    <name type="common">Common tick</name>
    <name type="synonym">Acarus ricinus</name>
    <dbReference type="NCBI Taxonomy" id="34613"/>
    <lineage>
        <taxon>Eukaryota</taxon>
        <taxon>Metazoa</taxon>
        <taxon>Ecdysozoa</taxon>
        <taxon>Arthropoda</taxon>
        <taxon>Chelicerata</taxon>
        <taxon>Arachnida</taxon>
        <taxon>Acari</taxon>
        <taxon>Parasitiformes</taxon>
        <taxon>Ixodida</taxon>
        <taxon>Ixodoidea</taxon>
        <taxon>Ixodidae</taxon>
        <taxon>Ixodinae</taxon>
        <taxon>Ixodes</taxon>
    </lineage>
</organism>
<dbReference type="AlphaFoldDB" id="A0A6B0UYI2"/>
<dbReference type="EMBL" id="GIFC01012478">
    <property type="protein sequence ID" value="MXU94561.1"/>
    <property type="molecule type" value="Transcribed_RNA"/>
</dbReference>
<name>A0A6B0UYI2_IXORI</name>
<protein>
    <submittedName>
        <fullName evidence="1">Putative secreted protein</fullName>
    </submittedName>
</protein>
<evidence type="ECO:0000313" key="1">
    <source>
        <dbReference type="EMBL" id="MXU94561.1"/>
    </source>
</evidence>
<proteinExistence type="predicted"/>
<sequence>MWPTCSVVVSLLVRSPELTFLATVSGLSGASTTVRLAWRTRGGTSPAAPYRYQKGALLLSGSSANLPSCAHAARSSFWPTGAEVPMMLRALPANSSASKVCRLMGSKLAHLRPLLAISTMSFESSTASCVLVTLEKSCLASSSVSVGGTAVSSSGSATVRLMRSR</sequence>
<accession>A0A6B0UYI2</accession>